<name>A0ABW4JPY1_9BACL</name>
<protein>
    <recommendedName>
        <fullName evidence="5">DUF3592 domain-containing protein</fullName>
    </recommendedName>
</protein>
<dbReference type="RefSeq" id="WP_377946207.1">
    <property type="nucleotide sequence ID" value="NZ_JBHUCX010000102.1"/>
</dbReference>
<evidence type="ECO:0000313" key="4">
    <source>
        <dbReference type="Proteomes" id="UP001597079"/>
    </source>
</evidence>
<keyword evidence="4" id="KW-1185">Reference proteome</keyword>
<keyword evidence="2" id="KW-1133">Transmembrane helix</keyword>
<evidence type="ECO:0008006" key="5">
    <source>
        <dbReference type="Google" id="ProtNLM"/>
    </source>
</evidence>
<evidence type="ECO:0000313" key="3">
    <source>
        <dbReference type="EMBL" id="MFD1678184.1"/>
    </source>
</evidence>
<feature type="region of interest" description="Disordered" evidence="1">
    <location>
        <begin position="146"/>
        <end position="181"/>
    </location>
</feature>
<keyword evidence="2" id="KW-0472">Membrane</keyword>
<evidence type="ECO:0000256" key="2">
    <source>
        <dbReference type="SAM" id="Phobius"/>
    </source>
</evidence>
<comment type="caution">
    <text evidence="3">The sequence shown here is derived from an EMBL/GenBank/DDBJ whole genome shotgun (WGS) entry which is preliminary data.</text>
</comment>
<keyword evidence="2" id="KW-0812">Transmembrane</keyword>
<sequence length="181" mass="21336">MKMRVRRRRRLPLRILLILFAVGALALFELYHFVMPFVARNPLYHEVTIGESVIGDWRYEGEDEEGYLRFANKPLEENVTLPPTSKLFGADGKFVVIENYEPGSLTFAEPLQSAPPIWYVIMVGVVGASLWFFIFRIKSRRKHRMQMRNSSKMKSPLEHMPKVSRGRRFRASKQQRTRFFR</sequence>
<reference evidence="4" key="1">
    <citation type="journal article" date="2019" name="Int. J. Syst. Evol. Microbiol.">
        <title>The Global Catalogue of Microorganisms (GCM) 10K type strain sequencing project: providing services to taxonomists for standard genome sequencing and annotation.</title>
        <authorList>
            <consortium name="The Broad Institute Genomics Platform"/>
            <consortium name="The Broad Institute Genome Sequencing Center for Infectious Disease"/>
            <person name="Wu L."/>
            <person name="Ma J."/>
        </authorList>
    </citation>
    <scope>NUCLEOTIDE SEQUENCE [LARGE SCALE GENOMIC DNA]</scope>
    <source>
        <strain evidence="4">CGMCC 1.12286</strain>
    </source>
</reference>
<organism evidence="3 4">
    <name type="scientific">Alicyclobacillus fodiniaquatilis</name>
    <dbReference type="NCBI Taxonomy" id="1661150"/>
    <lineage>
        <taxon>Bacteria</taxon>
        <taxon>Bacillati</taxon>
        <taxon>Bacillota</taxon>
        <taxon>Bacilli</taxon>
        <taxon>Bacillales</taxon>
        <taxon>Alicyclobacillaceae</taxon>
        <taxon>Alicyclobacillus</taxon>
    </lineage>
</organism>
<evidence type="ECO:0000256" key="1">
    <source>
        <dbReference type="SAM" id="MobiDB-lite"/>
    </source>
</evidence>
<dbReference type="Proteomes" id="UP001597079">
    <property type="component" value="Unassembled WGS sequence"/>
</dbReference>
<feature type="transmembrane region" description="Helical" evidence="2">
    <location>
        <begin position="117"/>
        <end position="137"/>
    </location>
</feature>
<accession>A0ABW4JPY1</accession>
<dbReference type="EMBL" id="JBHUCX010000102">
    <property type="protein sequence ID" value="MFD1678184.1"/>
    <property type="molecule type" value="Genomic_DNA"/>
</dbReference>
<feature type="compositionally biased region" description="Basic residues" evidence="1">
    <location>
        <begin position="162"/>
        <end position="181"/>
    </location>
</feature>
<feature type="transmembrane region" description="Helical" evidence="2">
    <location>
        <begin position="12"/>
        <end position="34"/>
    </location>
</feature>
<gene>
    <name evidence="3" type="ORF">ACFSB2_26300</name>
</gene>
<proteinExistence type="predicted"/>